<accession>A0A2T0BLR5</accession>
<dbReference type="AlphaFoldDB" id="A0A2T0BLR5"/>
<dbReference type="Gene3D" id="1.10.510.10">
    <property type="entry name" value="Transferase(Phosphotransferase) domain 1"/>
    <property type="match status" value="1"/>
</dbReference>
<feature type="binding site" evidence="1">
    <location>
        <position position="46"/>
    </location>
    <ligand>
        <name>ATP</name>
        <dbReference type="ChEBI" id="CHEBI:30616"/>
    </ligand>
</feature>
<name>A0A2T0BLR5_9CLOT</name>
<keyword evidence="3" id="KW-0418">Kinase</keyword>
<dbReference type="InterPro" id="IPR000719">
    <property type="entry name" value="Prot_kinase_dom"/>
</dbReference>
<protein>
    <submittedName>
        <fullName evidence="3">Serine/threonine-protein kinase PrkC</fullName>
        <ecNumber evidence="3">2.7.11.1</ecNumber>
    </submittedName>
</protein>
<dbReference type="SMART" id="SM00220">
    <property type="entry name" value="S_TKc"/>
    <property type="match status" value="1"/>
</dbReference>
<evidence type="ECO:0000313" key="4">
    <source>
        <dbReference type="Proteomes" id="UP000237798"/>
    </source>
</evidence>
<dbReference type="InterPro" id="IPR011009">
    <property type="entry name" value="Kinase-like_dom_sf"/>
</dbReference>
<gene>
    <name evidence="3" type="primary">prkC_3</name>
    <name evidence="3" type="ORF">CLLU_21820</name>
</gene>
<dbReference type="EMBL" id="PVXP01000031">
    <property type="protein sequence ID" value="PRR84840.1"/>
    <property type="molecule type" value="Genomic_DNA"/>
</dbReference>
<dbReference type="EC" id="2.7.11.1" evidence="3"/>
<evidence type="ECO:0000256" key="1">
    <source>
        <dbReference type="PROSITE-ProRule" id="PRU10141"/>
    </source>
</evidence>
<dbReference type="CDD" id="cd00180">
    <property type="entry name" value="PKc"/>
    <property type="match status" value="1"/>
</dbReference>
<feature type="domain" description="Protein kinase" evidence="2">
    <location>
        <begin position="19"/>
        <end position="240"/>
    </location>
</feature>
<dbReference type="RefSeq" id="WP_242977566.1">
    <property type="nucleotide sequence ID" value="NZ_JALCQA010000007.1"/>
</dbReference>
<dbReference type="GO" id="GO:0005524">
    <property type="term" value="F:ATP binding"/>
    <property type="evidence" value="ECO:0007669"/>
    <property type="project" value="UniProtKB-UniRule"/>
</dbReference>
<sequence length="240" mass="28090">MIPFFKKKIYPPGVSIGGYKITRFLGEGRFGICYLVEAGGNSYVLKQIKPKIMRKSTEKTIFEEKILSYLDYPAIPYMVDTIKNSDIYAYVMEYKNGKTLEEMIFGDMHIFTRREIQKIGADIINTIAYLHERNIVHRDIRVPNVIVQEHNVCLVDFGLARFADGNKYRFSDDFSGIGHLLLHLYYSSFTKKFRKSKPWYEELELTSSELKFLKKLLALGDEYKSIFDIKRDFLNEINVK</sequence>
<evidence type="ECO:0000313" key="3">
    <source>
        <dbReference type="EMBL" id="PRR84840.1"/>
    </source>
</evidence>
<dbReference type="Pfam" id="PF00069">
    <property type="entry name" value="Pkinase"/>
    <property type="match status" value="1"/>
</dbReference>
<keyword evidence="3" id="KW-0808">Transferase</keyword>
<dbReference type="PROSITE" id="PS50011">
    <property type="entry name" value="PROTEIN_KINASE_DOM"/>
    <property type="match status" value="1"/>
</dbReference>
<keyword evidence="1" id="KW-0547">Nucleotide-binding</keyword>
<dbReference type="GO" id="GO:0004674">
    <property type="term" value="F:protein serine/threonine kinase activity"/>
    <property type="evidence" value="ECO:0007669"/>
    <property type="project" value="UniProtKB-EC"/>
</dbReference>
<comment type="caution">
    <text evidence="3">The sequence shown here is derived from an EMBL/GenBank/DDBJ whole genome shotgun (WGS) entry which is preliminary data.</text>
</comment>
<keyword evidence="1" id="KW-0067">ATP-binding</keyword>
<evidence type="ECO:0000259" key="2">
    <source>
        <dbReference type="PROSITE" id="PS50011"/>
    </source>
</evidence>
<proteinExistence type="predicted"/>
<dbReference type="Proteomes" id="UP000237798">
    <property type="component" value="Unassembled WGS sequence"/>
</dbReference>
<keyword evidence="4" id="KW-1185">Reference proteome</keyword>
<dbReference type="InterPro" id="IPR017441">
    <property type="entry name" value="Protein_kinase_ATP_BS"/>
</dbReference>
<organism evidence="3 4">
    <name type="scientific">Clostridium luticellarii</name>
    <dbReference type="NCBI Taxonomy" id="1691940"/>
    <lineage>
        <taxon>Bacteria</taxon>
        <taxon>Bacillati</taxon>
        <taxon>Bacillota</taxon>
        <taxon>Clostridia</taxon>
        <taxon>Eubacteriales</taxon>
        <taxon>Clostridiaceae</taxon>
        <taxon>Clostridium</taxon>
    </lineage>
</organism>
<dbReference type="SUPFAM" id="SSF56112">
    <property type="entry name" value="Protein kinase-like (PK-like)"/>
    <property type="match status" value="1"/>
</dbReference>
<dbReference type="PROSITE" id="PS00107">
    <property type="entry name" value="PROTEIN_KINASE_ATP"/>
    <property type="match status" value="1"/>
</dbReference>
<reference evidence="3 4" key="1">
    <citation type="submission" date="2018-03" db="EMBL/GenBank/DDBJ databases">
        <title>Genome sequence of Clostridium luticellarii DSM 29923.</title>
        <authorList>
            <person name="Poehlein A."/>
            <person name="Daniel R."/>
        </authorList>
    </citation>
    <scope>NUCLEOTIDE SEQUENCE [LARGE SCALE GENOMIC DNA]</scope>
    <source>
        <strain evidence="3 4">DSM 29923</strain>
    </source>
</reference>
<dbReference type="PANTHER" id="PTHR24347">
    <property type="entry name" value="SERINE/THREONINE-PROTEIN KINASE"/>
    <property type="match status" value="1"/>
</dbReference>